<evidence type="ECO:0000259" key="5">
    <source>
        <dbReference type="PROSITE" id="PS51999"/>
    </source>
</evidence>
<feature type="domain" description="GRF-type" evidence="5">
    <location>
        <begin position="33"/>
        <end position="76"/>
    </location>
</feature>
<dbReference type="InterPro" id="IPR010666">
    <property type="entry name" value="Znf_GRF"/>
</dbReference>
<accession>A0A7J6H1X0</accession>
<evidence type="ECO:0000256" key="4">
    <source>
        <dbReference type="PROSITE-ProRule" id="PRU01343"/>
    </source>
</evidence>
<dbReference type="AlphaFoldDB" id="A0A7J6H1X0"/>
<evidence type="ECO:0000256" key="2">
    <source>
        <dbReference type="ARBA" id="ARBA00022771"/>
    </source>
</evidence>
<name>A0A7J6H1X0_CANSA</name>
<dbReference type="Pfam" id="PF06839">
    <property type="entry name" value="Zn_ribbon_GRF"/>
    <property type="match status" value="1"/>
</dbReference>
<comment type="caution">
    <text evidence="6">The sequence shown here is derived from an EMBL/GenBank/DDBJ whole genome shotgun (WGS) entry which is preliminary data.</text>
</comment>
<evidence type="ECO:0000313" key="7">
    <source>
        <dbReference type="Proteomes" id="UP000525078"/>
    </source>
</evidence>
<sequence length="180" mass="20826">MAKHNGVSKSGVVAEEGGNEFEAPWMKGMFWTCEPPNLTVIRISRTSKNPGRRFKTCVKHRNKGGCNFFFEWVDNEPYACQCGMGVLPDLMRKKLLLEREIYSISAGSISKAYNHEQQNREFSRSSVSDVESWGENRITTLLYNNWESRNYNNFYITVYPTFKMQITFVNLSKSSLYICL</sequence>
<keyword evidence="2 4" id="KW-0863">Zinc-finger</keyword>
<evidence type="ECO:0000256" key="1">
    <source>
        <dbReference type="ARBA" id="ARBA00022723"/>
    </source>
</evidence>
<reference evidence="6 7" key="1">
    <citation type="journal article" date="2020" name="bioRxiv">
        <title>Sequence and annotation of 42 cannabis genomes reveals extensive copy number variation in cannabinoid synthesis and pathogen resistance genes.</title>
        <authorList>
            <person name="Mckernan K.J."/>
            <person name="Helbert Y."/>
            <person name="Kane L.T."/>
            <person name="Ebling H."/>
            <person name="Zhang L."/>
            <person name="Liu B."/>
            <person name="Eaton Z."/>
            <person name="Mclaughlin S."/>
            <person name="Kingan S."/>
            <person name="Baybayan P."/>
            <person name="Concepcion G."/>
            <person name="Jordan M."/>
            <person name="Riva A."/>
            <person name="Barbazuk W."/>
            <person name="Harkins T."/>
        </authorList>
    </citation>
    <scope>NUCLEOTIDE SEQUENCE [LARGE SCALE GENOMIC DNA]</scope>
    <source>
        <strain evidence="7">cv. Jamaican Lion 4</strain>
        <tissue evidence="6">Leaf</tissue>
    </source>
</reference>
<evidence type="ECO:0000256" key="3">
    <source>
        <dbReference type="ARBA" id="ARBA00022833"/>
    </source>
</evidence>
<proteinExistence type="predicted"/>
<dbReference type="Proteomes" id="UP000525078">
    <property type="component" value="Unassembled WGS sequence"/>
</dbReference>
<keyword evidence="3" id="KW-0862">Zinc</keyword>
<dbReference type="PROSITE" id="PS51999">
    <property type="entry name" value="ZF_GRF"/>
    <property type="match status" value="1"/>
</dbReference>
<dbReference type="EMBL" id="JAATIP010000032">
    <property type="protein sequence ID" value="KAF4389163.1"/>
    <property type="molecule type" value="Genomic_DNA"/>
</dbReference>
<keyword evidence="1" id="KW-0479">Metal-binding</keyword>
<organism evidence="6 7">
    <name type="scientific">Cannabis sativa</name>
    <name type="common">Hemp</name>
    <name type="synonym">Marijuana</name>
    <dbReference type="NCBI Taxonomy" id="3483"/>
    <lineage>
        <taxon>Eukaryota</taxon>
        <taxon>Viridiplantae</taxon>
        <taxon>Streptophyta</taxon>
        <taxon>Embryophyta</taxon>
        <taxon>Tracheophyta</taxon>
        <taxon>Spermatophyta</taxon>
        <taxon>Magnoliopsida</taxon>
        <taxon>eudicotyledons</taxon>
        <taxon>Gunneridae</taxon>
        <taxon>Pentapetalae</taxon>
        <taxon>rosids</taxon>
        <taxon>fabids</taxon>
        <taxon>Rosales</taxon>
        <taxon>Cannabaceae</taxon>
        <taxon>Cannabis</taxon>
    </lineage>
</organism>
<evidence type="ECO:0000313" key="6">
    <source>
        <dbReference type="EMBL" id="KAF4389163.1"/>
    </source>
</evidence>
<dbReference type="GO" id="GO:0008270">
    <property type="term" value="F:zinc ion binding"/>
    <property type="evidence" value="ECO:0007669"/>
    <property type="project" value="UniProtKB-KW"/>
</dbReference>
<protein>
    <recommendedName>
        <fullName evidence="5">GRF-type domain-containing protein</fullName>
    </recommendedName>
</protein>
<gene>
    <name evidence="6" type="ORF">F8388_026892</name>
</gene>